<keyword evidence="1" id="KW-1133">Transmembrane helix</keyword>
<evidence type="ECO:0000313" key="2">
    <source>
        <dbReference type="EMBL" id="KKN58817.1"/>
    </source>
</evidence>
<accession>A0A0F9S9A0</accession>
<reference evidence="2" key="1">
    <citation type="journal article" date="2015" name="Nature">
        <title>Complex archaea that bridge the gap between prokaryotes and eukaryotes.</title>
        <authorList>
            <person name="Spang A."/>
            <person name="Saw J.H."/>
            <person name="Jorgensen S.L."/>
            <person name="Zaremba-Niedzwiedzka K."/>
            <person name="Martijn J."/>
            <person name="Lind A.E."/>
            <person name="van Eijk R."/>
            <person name="Schleper C."/>
            <person name="Guy L."/>
            <person name="Ettema T.J."/>
        </authorList>
    </citation>
    <scope>NUCLEOTIDE SEQUENCE</scope>
</reference>
<organism evidence="2">
    <name type="scientific">marine sediment metagenome</name>
    <dbReference type="NCBI Taxonomy" id="412755"/>
    <lineage>
        <taxon>unclassified sequences</taxon>
        <taxon>metagenomes</taxon>
        <taxon>ecological metagenomes</taxon>
    </lineage>
</organism>
<comment type="caution">
    <text evidence="2">The sequence shown here is derived from an EMBL/GenBank/DDBJ whole genome shotgun (WGS) entry which is preliminary data.</text>
</comment>
<feature type="transmembrane region" description="Helical" evidence="1">
    <location>
        <begin position="36"/>
        <end position="57"/>
    </location>
</feature>
<gene>
    <name evidence="2" type="ORF">LCGC14_0548230</name>
</gene>
<dbReference type="EMBL" id="LAZR01000747">
    <property type="protein sequence ID" value="KKN58817.1"/>
    <property type="molecule type" value="Genomic_DNA"/>
</dbReference>
<proteinExistence type="predicted"/>
<feature type="transmembrane region" description="Helical" evidence="1">
    <location>
        <begin position="9"/>
        <end position="30"/>
    </location>
</feature>
<name>A0A0F9S9A0_9ZZZZ</name>
<keyword evidence="1" id="KW-0472">Membrane</keyword>
<evidence type="ECO:0000256" key="1">
    <source>
        <dbReference type="SAM" id="Phobius"/>
    </source>
</evidence>
<protein>
    <submittedName>
        <fullName evidence="2">Uncharacterized protein</fullName>
    </submittedName>
</protein>
<keyword evidence="1" id="KW-0812">Transmembrane</keyword>
<dbReference type="AlphaFoldDB" id="A0A0F9S9A0"/>
<sequence length="63" mass="7076">MLVEMIKELLWLFVPLMMLSAFAGLGIAFYTMFKGWYFNALAATNISVLSMCLCLSLKKYLGG</sequence>